<dbReference type="PROSITE" id="PS01348">
    <property type="entry name" value="MRAY_2"/>
    <property type="match status" value="1"/>
</dbReference>
<dbReference type="EC" id="2.7.8.33" evidence="12"/>
<organism evidence="14">
    <name type="scientific">Candidatus Thiothrix putei</name>
    <dbReference type="NCBI Taxonomy" id="3080811"/>
    <lineage>
        <taxon>Bacteria</taxon>
        <taxon>Pseudomonadati</taxon>
        <taxon>Pseudomonadota</taxon>
        <taxon>Gammaproteobacteria</taxon>
        <taxon>Thiotrichales</taxon>
        <taxon>Thiotrichaceae</taxon>
        <taxon>Thiothrix</taxon>
    </lineage>
</organism>
<evidence type="ECO:0000256" key="4">
    <source>
        <dbReference type="ARBA" id="ARBA00022676"/>
    </source>
</evidence>
<name>A0AA95KNY8_9GAMM</name>
<accession>A0AA95KNY8</accession>
<dbReference type="GO" id="GO:0009243">
    <property type="term" value="P:O antigen biosynthetic process"/>
    <property type="evidence" value="ECO:0007669"/>
    <property type="project" value="UniProtKB-UniRule"/>
</dbReference>
<dbReference type="InterPro" id="IPR012750">
    <property type="entry name" value="ECA_WecA-rel"/>
</dbReference>
<evidence type="ECO:0000256" key="3">
    <source>
        <dbReference type="ARBA" id="ARBA00022519"/>
    </source>
</evidence>
<dbReference type="KEGG" id="tput:QJT81_18330"/>
<feature type="binding site" evidence="13">
    <location>
        <position position="164"/>
    </location>
    <ligand>
        <name>Mg(2+)</name>
        <dbReference type="ChEBI" id="CHEBI:18420"/>
    </ligand>
</feature>
<comment type="cofactor">
    <cofactor evidence="12 13">
        <name>Mg(2+)</name>
        <dbReference type="ChEBI" id="CHEBI:18420"/>
    </cofactor>
</comment>
<feature type="transmembrane region" description="Helical" evidence="12">
    <location>
        <begin position="112"/>
        <end position="134"/>
    </location>
</feature>
<keyword evidence="5 12" id="KW-0808">Transferase</keyword>
<evidence type="ECO:0000256" key="12">
    <source>
        <dbReference type="HAMAP-Rule" id="MF_02030"/>
    </source>
</evidence>
<feature type="transmembrane region" description="Helical" evidence="12">
    <location>
        <begin position="146"/>
        <end position="164"/>
    </location>
</feature>
<evidence type="ECO:0000256" key="2">
    <source>
        <dbReference type="ARBA" id="ARBA00022475"/>
    </source>
</evidence>
<feature type="transmembrane region" description="Helical" evidence="12">
    <location>
        <begin position="194"/>
        <end position="212"/>
    </location>
</feature>
<dbReference type="HAMAP" id="MF_02030">
    <property type="entry name" value="WecA_Gammaproteo"/>
    <property type="match status" value="1"/>
</dbReference>
<evidence type="ECO:0000256" key="1">
    <source>
        <dbReference type="ARBA" id="ARBA00004651"/>
    </source>
</evidence>
<feature type="transmembrane region" description="Helical" evidence="12">
    <location>
        <begin position="305"/>
        <end position="327"/>
    </location>
</feature>
<evidence type="ECO:0000256" key="8">
    <source>
        <dbReference type="ARBA" id="ARBA00022985"/>
    </source>
</evidence>
<dbReference type="PANTHER" id="PTHR22926">
    <property type="entry name" value="PHOSPHO-N-ACETYLMURAMOYL-PENTAPEPTIDE-TRANSFERASE"/>
    <property type="match status" value="1"/>
</dbReference>
<comment type="similarity">
    <text evidence="12">Belongs to the glycosyltransferase 4 family. WecA subfamily.</text>
</comment>
<keyword evidence="2 12" id="KW-1003">Cell membrane</keyword>
<comment type="function">
    <text evidence="12">Catalyzes the transfer of the GlcNAc-1-phosphate moiety from UDP-GlcNAc onto the carrier lipid undecaprenyl phosphate (C55-P), yielding GlcNAc-pyrophosphoryl-undecaprenyl (GlcNAc-PP-C55).</text>
</comment>
<keyword evidence="13" id="KW-0479">Metal-binding</keyword>
<dbReference type="Pfam" id="PF00953">
    <property type="entry name" value="Glycos_transf_4"/>
    <property type="match status" value="1"/>
</dbReference>
<dbReference type="GO" id="GO:0005886">
    <property type="term" value="C:plasma membrane"/>
    <property type="evidence" value="ECO:0007669"/>
    <property type="project" value="UniProtKB-SubCell"/>
</dbReference>
<feature type="transmembrane region" description="Helical" evidence="12">
    <location>
        <begin position="171"/>
        <end position="188"/>
    </location>
</feature>
<dbReference type="GO" id="GO:0071555">
    <property type="term" value="P:cell wall organization"/>
    <property type="evidence" value="ECO:0007669"/>
    <property type="project" value="TreeGrafter"/>
</dbReference>
<feature type="binding site" evidence="13">
    <location>
        <position position="228"/>
    </location>
    <ligand>
        <name>Mg(2+)</name>
        <dbReference type="ChEBI" id="CHEBI:18420"/>
    </ligand>
</feature>
<comment type="subcellular location">
    <subcellularLocation>
        <location evidence="12">Cell inner membrane</location>
        <topology evidence="12">Multi-pass membrane protein</topology>
    </subcellularLocation>
    <subcellularLocation>
        <location evidence="1">Cell membrane</location>
        <topology evidence="1">Multi-pass membrane protein</topology>
    </subcellularLocation>
</comment>
<keyword evidence="9 12" id="KW-1133">Transmembrane helix</keyword>
<feature type="transmembrane region" description="Helical" evidence="12">
    <location>
        <begin position="55"/>
        <end position="76"/>
    </location>
</feature>
<dbReference type="EMBL" id="CP124756">
    <property type="protein sequence ID" value="WGZ93723.1"/>
    <property type="molecule type" value="Genomic_DNA"/>
</dbReference>
<dbReference type="GO" id="GO:0000287">
    <property type="term" value="F:magnesium ion binding"/>
    <property type="evidence" value="ECO:0007669"/>
    <property type="project" value="InterPro"/>
</dbReference>
<feature type="transmembrane region" description="Helical" evidence="12">
    <location>
        <begin position="333"/>
        <end position="353"/>
    </location>
</feature>
<dbReference type="NCBIfam" id="TIGR02380">
    <property type="entry name" value="ECA_wecA"/>
    <property type="match status" value="1"/>
</dbReference>
<evidence type="ECO:0000256" key="13">
    <source>
        <dbReference type="PIRSR" id="PIRSR600715-1"/>
    </source>
</evidence>
<keyword evidence="8 12" id="KW-0448">Lipopolysaccharide biosynthesis</keyword>
<dbReference type="CDD" id="cd06853">
    <property type="entry name" value="GT_WecA_like"/>
    <property type="match status" value="1"/>
</dbReference>
<comment type="catalytic activity">
    <reaction evidence="12">
        <text>di-trans,octa-cis-undecaprenyl phosphate + UDP-N-acetyl-alpha-D-glucosamine = N-acetyl-alpha-D-glucosaminyl-di-trans,octa-cis-undecaprenyl diphosphate + UMP</text>
        <dbReference type="Rhea" id="RHEA:28090"/>
        <dbReference type="ChEBI" id="CHEBI:57705"/>
        <dbReference type="ChEBI" id="CHEBI:57865"/>
        <dbReference type="ChEBI" id="CHEBI:60392"/>
        <dbReference type="ChEBI" id="CHEBI:62959"/>
        <dbReference type="EC" id="2.7.8.33"/>
    </reaction>
</comment>
<protein>
    <recommendedName>
        <fullName evidence="12">Undecaprenyl-phosphate alpha-N-acetylglucosaminyl 1-phosphate transferase</fullName>
        <ecNumber evidence="12">2.7.8.33</ecNumber>
    </recommendedName>
    <alternativeName>
        <fullName evidence="12">UDP-GlcNAc:undecaprenyl-phosphate GlcNAc-1-phosphate transferase</fullName>
    </alternativeName>
    <alternativeName>
        <fullName evidence="12">Undecaprenyl-phosphate GlcNAc-1-phosphate transferase</fullName>
    </alternativeName>
</protein>
<sequence>MAYNILRNTTFPEDTMLILSLITSLCVTWIALHLLKPVAYRAHLLDIPQGRKQHIGAVPLIGGISVFLGVSAAVLLTVPNDVAVTTWLLCALGIVLLGVADDAEDLSVKLRIAMQITLTLALCIGSGVSLANLGNLLGLGEIDLGVFSYPFTVLIVLGVINAFNMIDGIDGLLGSVALVSLLSLVMLFGLSTHAHLLSVSVIFVAALVPYLLNNLVLPPFKEKIFMGDAGSMLIGLTISWLLIEGTQDTTQQAFRPVTALWLIALPLMDMVRVILVRLRDRRSPFAAGRDHLHHLLLNIGMSKGATLLTMAAIALVLASVGILTEYLQTSASVMFYGFLLTFLAYLLMVAPLVDAEKDSLKNWLEAASLTQTARKILARYGNN</sequence>
<reference evidence="14" key="1">
    <citation type="journal article" date="2023" name="Int. J. Mol. Sci.">
        <title>Metagenomics Revealed a New Genus 'Candidatus Thiocaldithrix dubininis' gen. nov., sp. nov. and a New Species 'Candidatus Thiothrix putei' sp. nov. in the Family Thiotrichaceae, Some Members of Which Have Traits of Both Na+- and H+-Motive Energetics.</title>
        <authorList>
            <person name="Ravin N.V."/>
            <person name="Muntyan M.S."/>
            <person name="Smolyakov D.D."/>
            <person name="Rudenko T.S."/>
            <person name="Beletsky A.V."/>
            <person name="Mardanov A.V."/>
            <person name="Grabovich M.Y."/>
        </authorList>
    </citation>
    <scope>NUCLEOTIDE SEQUENCE</scope>
    <source>
        <strain evidence="14">GKL-02</strain>
    </source>
</reference>
<proteinExistence type="inferred from homology"/>
<dbReference type="GO" id="GO:0009276">
    <property type="term" value="C:Gram-negative-bacterium-type cell wall"/>
    <property type="evidence" value="ECO:0007669"/>
    <property type="project" value="InterPro"/>
</dbReference>
<comment type="cofactor">
    <cofactor evidence="12">
        <name>Mn(2+)</name>
        <dbReference type="ChEBI" id="CHEBI:29035"/>
    </cofactor>
</comment>
<dbReference type="Proteomes" id="UP001301326">
    <property type="component" value="Chromosome"/>
</dbReference>
<evidence type="ECO:0000256" key="7">
    <source>
        <dbReference type="ARBA" id="ARBA00022842"/>
    </source>
</evidence>
<evidence type="ECO:0000256" key="5">
    <source>
        <dbReference type="ARBA" id="ARBA00022679"/>
    </source>
</evidence>
<feature type="transmembrane region" description="Helical" evidence="12">
    <location>
        <begin position="224"/>
        <end position="243"/>
    </location>
</feature>
<dbReference type="GO" id="GO:0044038">
    <property type="term" value="P:cell wall macromolecule biosynthetic process"/>
    <property type="evidence" value="ECO:0007669"/>
    <property type="project" value="TreeGrafter"/>
</dbReference>
<keyword evidence="4 12" id="KW-0328">Glycosyltransferase</keyword>
<keyword evidence="10 12" id="KW-0472">Membrane</keyword>
<dbReference type="GO" id="GO:0036380">
    <property type="term" value="F:UDP-N-acetylglucosamine-undecaprenyl-phosphate N-acetylglucosaminephosphotransferase activity"/>
    <property type="evidence" value="ECO:0007669"/>
    <property type="project" value="UniProtKB-UniRule"/>
</dbReference>
<keyword evidence="3 12" id="KW-0997">Cell inner membrane</keyword>
<evidence type="ECO:0000256" key="11">
    <source>
        <dbReference type="ARBA" id="ARBA00023211"/>
    </source>
</evidence>
<dbReference type="InterPro" id="IPR018480">
    <property type="entry name" value="PNAcMuramoyl-5peptid_Trfase_CS"/>
</dbReference>
<evidence type="ECO:0000256" key="6">
    <source>
        <dbReference type="ARBA" id="ARBA00022692"/>
    </source>
</evidence>
<dbReference type="GO" id="GO:0030145">
    <property type="term" value="F:manganese ion binding"/>
    <property type="evidence" value="ECO:0007669"/>
    <property type="project" value="InterPro"/>
</dbReference>
<dbReference type="GO" id="GO:0016757">
    <property type="term" value="F:glycosyltransferase activity"/>
    <property type="evidence" value="ECO:0007669"/>
    <property type="project" value="UniProtKB-KW"/>
</dbReference>
<reference evidence="14" key="2">
    <citation type="submission" date="2023-04" db="EMBL/GenBank/DDBJ databases">
        <authorList>
            <person name="Beletskiy A.V."/>
            <person name="Mardanov A.V."/>
            <person name="Ravin N.V."/>
        </authorList>
    </citation>
    <scope>NUCLEOTIDE SEQUENCE</scope>
    <source>
        <strain evidence="14">GKL-02</strain>
    </source>
</reference>
<dbReference type="InterPro" id="IPR000715">
    <property type="entry name" value="Glycosyl_transferase_4"/>
</dbReference>
<feature type="transmembrane region" description="Helical" evidence="12">
    <location>
        <begin position="82"/>
        <end position="100"/>
    </location>
</feature>
<keyword evidence="7 12" id="KW-0460">Magnesium</keyword>
<keyword evidence="11 12" id="KW-0464">Manganese</keyword>
<gene>
    <name evidence="12 14" type="primary">wecA</name>
    <name evidence="14" type="ORF">QJT81_18330</name>
</gene>
<dbReference type="AlphaFoldDB" id="A0AA95KNY8"/>
<feature type="transmembrane region" description="Helical" evidence="12">
    <location>
        <begin position="258"/>
        <end position="275"/>
    </location>
</feature>
<dbReference type="PANTHER" id="PTHR22926:SF3">
    <property type="entry name" value="UNDECAPRENYL-PHOSPHATE ALPHA-N-ACETYLGLUCOSAMINYL 1-PHOSPHATE TRANSFERASE"/>
    <property type="match status" value="1"/>
</dbReference>
<comment type="pathway">
    <text evidence="12">Bacterial outer membrane biogenesis; LPS O-antigen biosynthesis.</text>
</comment>
<evidence type="ECO:0000256" key="10">
    <source>
        <dbReference type="ARBA" id="ARBA00023136"/>
    </source>
</evidence>
<evidence type="ECO:0000313" key="14">
    <source>
        <dbReference type="EMBL" id="WGZ93723.1"/>
    </source>
</evidence>
<feature type="transmembrane region" description="Helical" evidence="12">
    <location>
        <begin position="16"/>
        <end position="35"/>
    </location>
</feature>
<evidence type="ECO:0000256" key="9">
    <source>
        <dbReference type="ARBA" id="ARBA00022989"/>
    </source>
</evidence>
<keyword evidence="6 12" id="KW-0812">Transmembrane</keyword>